<organism evidence="1">
    <name type="scientific">Magallana gigas</name>
    <name type="common">Pacific oyster</name>
    <name type="synonym">Crassostrea gigas</name>
    <dbReference type="NCBI Taxonomy" id="29159"/>
    <lineage>
        <taxon>Eukaryota</taxon>
        <taxon>Metazoa</taxon>
        <taxon>Spiralia</taxon>
        <taxon>Lophotrochozoa</taxon>
        <taxon>Mollusca</taxon>
        <taxon>Bivalvia</taxon>
        <taxon>Autobranchia</taxon>
        <taxon>Pteriomorphia</taxon>
        <taxon>Ostreida</taxon>
        <taxon>Ostreoidea</taxon>
        <taxon>Ostreidae</taxon>
        <taxon>Magallana</taxon>
    </lineage>
</organism>
<dbReference type="AlphaFoldDB" id="K1QEL5"/>
<proteinExistence type="predicted"/>
<dbReference type="EMBL" id="JH816911">
    <property type="protein sequence ID" value="EKC32363.1"/>
    <property type="molecule type" value="Genomic_DNA"/>
</dbReference>
<evidence type="ECO:0000313" key="1">
    <source>
        <dbReference type="EMBL" id="EKC32363.1"/>
    </source>
</evidence>
<name>K1QEL5_MAGGI</name>
<reference evidence="1" key="1">
    <citation type="journal article" date="2012" name="Nature">
        <title>The oyster genome reveals stress adaptation and complexity of shell formation.</title>
        <authorList>
            <person name="Zhang G."/>
            <person name="Fang X."/>
            <person name="Guo X."/>
            <person name="Li L."/>
            <person name="Luo R."/>
            <person name="Xu F."/>
            <person name="Yang P."/>
            <person name="Zhang L."/>
            <person name="Wang X."/>
            <person name="Qi H."/>
            <person name="Xiong Z."/>
            <person name="Que H."/>
            <person name="Xie Y."/>
            <person name="Holland P.W."/>
            <person name="Paps J."/>
            <person name="Zhu Y."/>
            <person name="Wu F."/>
            <person name="Chen Y."/>
            <person name="Wang J."/>
            <person name="Peng C."/>
            <person name="Meng J."/>
            <person name="Yang L."/>
            <person name="Liu J."/>
            <person name="Wen B."/>
            <person name="Zhang N."/>
            <person name="Huang Z."/>
            <person name="Zhu Q."/>
            <person name="Feng Y."/>
            <person name="Mount A."/>
            <person name="Hedgecock D."/>
            <person name="Xu Z."/>
            <person name="Liu Y."/>
            <person name="Domazet-Loso T."/>
            <person name="Du Y."/>
            <person name="Sun X."/>
            <person name="Zhang S."/>
            <person name="Liu B."/>
            <person name="Cheng P."/>
            <person name="Jiang X."/>
            <person name="Li J."/>
            <person name="Fan D."/>
            <person name="Wang W."/>
            <person name="Fu W."/>
            <person name="Wang T."/>
            <person name="Wang B."/>
            <person name="Zhang J."/>
            <person name="Peng Z."/>
            <person name="Li Y."/>
            <person name="Li N."/>
            <person name="Wang J."/>
            <person name="Chen M."/>
            <person name="He Y."/>
            <person name="Tan F."/>
            <person name="Song X."/>
            <person name="Zheng Q."/>
            <person name="Huang R."/>
            <person name="Yang H."/>
            <person name="Du X."/>
            <person name="Chen L."/>
            <person name="Yang M."/>
            <person name="Gaffney P.M."/>
            <person name="Wang S."/>
            <person name="Luo L."/>
            <person name="She Z."/>
            <person name="Ming Y."/>
            <person name="Huang W."/>
            <person name="Zhang S."/>
            <person name="Huang B."/>
            <person name="Zhang Y."/>
            <person name="Qu T."/>
            <person name="Ni P."/>
            <person name="Miao G."/>
            <person name="Wang J."/>
            <person name="Wang Q."/>
            <person name="Steinberg C.E."/>
            <person name="Wang H."/>
            <person name="Li N."/>
            <person name="Qian L."/>
            <person name="Zhang G."/>
            <person name="Li Y."/>
            <person name="Yang H."/>
            <person name="Liu X."/>
            <person name="Wang J."/>
            <person name="Yin Y."/>
            <person name="Wang J."/>
        </authorList>
    </citation>
    <scope>NUCLEOTIDE SEQUENCE [LARGE SCALE GENOMIC DNA]</scope>
    <source>
        <strain evidence="1">05x7-T-G4-1.051#20</strain>
    </source>
</reference>
<protein>
    <submittedName>
        <fullName evidence="1">Uncharacterized protein</fullName>
    </submittedName>
</protein>
<accession>K1QEL5</accession>
<dbReference type="HOGENOM" id="CLU_2006113_0_0_1"/>
<sequence>MQPGSAQSRVLAVGRQIANVTINSTTSKVNKKPNSVKDFYLEKKSLVDYGKFYNTSYLSEGRSNYLKKVNSFPRQDHKSPHFHRPLNFSYSKDKPEFLKSKKRVSEQAHNMAIKHLCDFDVNKL</sequence>
<gene>
    <name evidence="1" type="ORF">CGI_10017519</name>
</gene>
<dbReference type="InParanoid" id="K1QEL5"/>